<dbReference type="OrthoDB" id="1421013at2759"/>
<evidence type="ECO:0000313" key="3">
    <source>
        <dbReference type="Proteomes" id="UP000298663"/>
    </source>
</evidence>
<dbReference type="PANTHER" id="PTHR15341:SF3">
    <property type="entry name" value="NUCLEAR NUCLEIC ACID-BINDING PROTEIN C1D"/>
    <property type="match status" value="1"/>
</dbReference>
<dbReference type="GO" id="GO:0003723">
    <property type="term" value="F:RNA binding"/>
    <property type="evidence" value="ECO:0007669"/>
    <property type="project" value="UniProtKB-UniRule"/>
</dbReference>
<reference evidence="2 3" key="1">
    <citation type="journal article" date="2015" name="Genome Biol.">
        <title>Comparative genomics of Steinernema reveals deeply conserved gene regulatory networks.</title>
        <authorList>
            <person name="Dillman A.R."/>
            <person name="Macchietto M."/>
            <person name="Porter C.F."/>
            <person name="Rogers A."/>
            <person name="Williams B."/>
            <person name="Antoshechkin I."/>
            <person name="Lee M.M."/>
            <person name="Goodwin Z."/>
            <person name="Lu X."/>
            <person name="Lewis E.E."/>
            <person name="Goodrich-Blair H."/>
            <person name="Stock S.P."/>
            <person name="Adams B.J."/>
            <person name="Sternberg P.W."/>
            <person name="Mortazavi A."/>
        </authorList>
    </citation>
    <scope>NUCLEOTIDE SEQUENCE [LARGE SCALE GENOMIC DNA]</scope>
    <source>
        <strain evidence="2 3">ALL</strain>
    </source>
</reference>
<dbReference type="Proteomes" id="UP000298663">
    <property type="component" value="Unassembled WGS sequence"/>
</dbReference>
<dbReference type="GO" id="GO:0003677">
    <property type="term" value="F:DNA binding"/>
    <property type="evidence" value="ECO:0007669"/>
    <property type="project" value="UniProtKB-KW"/>
</dbReference>
<dbReference type="GO" id="GO:0005737">
    <property type="term" value="C:cytoplasm"/>
    <property type="evidence" value="ECO:0007669"/>
    <property type="project" value="UniProtKB-SubCell"/>
</dbReference>
<keyword evidence="1" id="KW-0694">RNA-binding</keyword>
<organism evidence="2 3">
    <name type="scientific">Steinernema carpocapsae</name>
    <name type="common">Entomopathogenic nematode</name>
    <dbReference type="NCBI Taxonomy" id="34508"/>
    <lineage>
        <taxon>Eukaryota</taxon>
        <taxon>Metazoa</taxon>
        <taxon>Ecdysozoa</taxon>
        <taxon>Nematoda</taxon>
        <taxon>Chromadorea</taxon>
        <taxon>Rhabditida</taxon>
        <taxon>Tylenchina</taxon>
        <taxon>Panagrolaimomorpha</taxon>
        <taxon>Strongyloidoidea</taxon>
        <taxon>Steinernematidae</taxon>
        <taxon>Steinernema</taxon>
    </lineage>
</organism>
<dbReference type="AlphaFoldDB" id="A0A4U8UIV6"/>
<comment type="similarity">
    <text evidence="1">Belongs to the C1D family.</text>
</comment>
<name>A0A4U8UIV6_STECR</name>
<protein>
    <recommendedName>
        <fullName evidence="1">Nuclear nucleic acid-binding protein C1D</fullName>
    </recommendedName>
</protein>
<dbReference type="EMBL" id="AZBU02000001">
    <property type="protein sequence ID" value="TMS32900.1"/>
    <property type="molecule type" value="Genomic_DNA"/>
</dbReference>
<keyword evidence="1" id="KW-0963">Cytoplasm</keyword>
<comment type="subunit">
    <text evidence="1">Monomer and homodimer.</text>
</comment>
<comment type="subcellular location">
    <subcellularLocation>
        <location evidence="1">Cytoplasm</location>
    </subcellularLocation>
    <subcellularLocation>
        <location evidence="1">Nucleus</location>
        <location evidence="1">Nucleolus</location>
    </subcellularLocation>
    <subcellularLocation>
        <location evidence="1">Nucleus</location>
    </subcellularLocation>
</comment>
<reference evidence="2 3" key="2">
    <citation type="journal article" date="2019" name="G3 (Bethesda)">
        <title>Hybrid Assembly of the Genome of the Entomopathogenic Nematode Steinernema carpocapsae Identifies the X-Chromosome.</title>
        <authorList>
            <person name="Serra L."/>
            <person name="Macchietto M."/>
            <person name="Macias-Munoz A."/>
            <person name="McGill C.J."/>
            <person name="Rodriguez I.M."/>
            <person name="Rodriguez B."/>
            <person name="Murad R."/>
            <person name="Mortazavi A."/>
        </authorList>
    </citation>
    <scope>NUCLEOTIDE SEQUENCE [LARGE SCALE GENOMIC DNA]</scope>
    <source>
        <strain evidence="2 3">ALL</strain>
    </source>
</reference>
<gene>
    <name evidence="2" type="ORF">L596_000694</name>
</gene>
<dbReference type="PANTHER" id="PTHR15341">
    <property type="entry name" value="SUN-COR STEROID HORMONE RECEPTOR CO-REPRESSOR"/>
    <property type="match status" value="1"/>
</dbReference>
<dbReference type="GO" id="GO:0005730">
    <property type="term" value="C:nucleolus"/>
    <property type="evidence" value="ECO:0007669"/>
    <property type="project" value="UniProtKB-SubCell"/>
</dbReference>
<dbReference type="GO" id="GO:0010468">
    <property type="term" value="P:regulation of gene expression"/>
    <property type="evidence" value="ECO:0007669"/>
    <property type="project" value="TreeGrafter"/>
</dbReference>
<comment type="caution">
    <text evidence="2">The sequence shown here is derived from an EMBL/GenBank/DDBJ whole genome shotgun (WGS) entry which is preliminary data.</text>
</comment>
<evidence type="ECO:0000256" key="1">
    <source>
        <dbReference type="RuleBase" id="RU368003"/>
    </source>
</evidence>
<keyword evidence="1" id="KW-0238">DNA-binding</keyword>
<proteinExistence type="inferred from homology"/>
<accession>A0A4U8UIV6</accession>
<comment type="function">
    <text evidence="1">Plays a role in the recruitment of the exosome to pre-rRNA to mediate the 3'-5' end processing of the 5.8S rRNA.</text>
</comment>
<dbReference type="GO" id="GO:0000178">
    <property type="term" value="C:exosome (RNase complex)"/>
    <property type="evidence" value="ECO:0007669"/>
    <property type="project" value="TreeGrafter"/>
</dbReference>
<keyword evidence="3" id="KW-1185">Reference proteome</keyword>
<evidence type="ECO:0000313" key="2">
    <source>
        <dbReference type="EMBL" id="TMS32900.1"/>
    </source>
</evidence>
<keyword evidence="1" id="KW-0698">rRNA processing</keyword>
<sequence>MVSGQFIVLYLQRTVIENVRIKLATLFSLNSLFWVYSRLEGDDPTKNDKLKLELQRTKQYIGRLKEIDDKENRPKVNQRVAQAMVRSAMFDVDEANQKKEEDRKVNN</sequence>
<keyword evidence="1" id="KW-0539">Nucleus</keyword>
<dbReference type="InterPro" id="IPR011082">
    <property type="entry name" value="Exosome-assoc_fac/DNA_repair"/>
</dbReference>
<dbReference type="STRING" id="34508.A0A4U8UIV6"/>
<dbReference type="GO" id="GO:0000460">
    <property type="term" value="P:maturation of 5.8S rRNA"/>
    <property type="evidence" value="ECO:0007669"/>
    <property type="project" value="TreeGrafter"/>
</dbReference>